<evidence type="ECO:0000256" key="4">
    <source>
        <dbReference type="ARBA" id="ARBA00022723"/>
    </source>
</evidence>
<dbReference type="GO" id="GO:0005886">
    <property type="term" value="C:plasma membrane"/>
    <property type="evidence" value="ECO:0007669"/>
    <property type="project" value="TreeGrafter"/>
</dbReference>
<evidence type="ECO:0000259" key="8">
    <source>
        <dbReference type="Pfam" id="PF01431"/>
    </source>
</evidence>
<keyword evidence="4" id="KW-0479">Metal-binding</keyword>
<comment type="similarity">
    <text evidence="2">Belongs to the peptidase M13 family.</text>
</comment>
<dbReference type="GO" id="GO:0046872">
    <property type="term" value="F:metal ion binding"/>
    <property type="evidence" value="ECO:0007669"/>
    <property type="project" value="UniProtKB-KW"/>
</dbReference>
<evidence type="ECO:0000256" key="5">
    <source>
        <dbReference type="ARBA" id="ARBA00022801"/>
    </source>
</evidence>
<dbReference type="InterPro" id="IPR024079">
    <property type="entry name" value="MetalloPept_cat_dom_sf"/>
</dbReference>
<dbReference type="PRINTS" id="PR00786">
    <property type="entry name" value="NEPRILYSIN"/>
</dbReference>
<dbReference type="PANTHER" id="PTHR11733:SF167">
    <property type="entry name" value="FI17812P1-RELATED"/>
    <property type="match status" value="1"/>
</dbReference>
<dbReference type="Gene3D" id="1.10.1380.10">
    <property type="entry name" value="Neutral endopeptidase , domain2"/>
    <property type="match status" value="1"/>
</dbReference>
<dbReference type="GO" id="GO:0016485">
    <property type="term" value="P:protein processing"/>
    <property type="evidence" value="ECO:0007669"/>
    <property type="project" value="TreeGrafter"/>
</dbReference>
<sequence length="634" mass="71570">MSINADLFTEDLYMAVNGDWQETAEIPDDKASTGGFNDLRDGIEELLMGVIQGMEAGELAIPNDELDEMLTYYRQAIDFDERNTLAGEPLKPYLQQIESLNDYAALEELFPAWVLRGFPLPFTFGVSADMKNTAVHTLYLGVPSTILPDVTYYEAGNESAEALLAIYQQMSVEILEAIGYDYTQAQSYVEQALAFDRLLVPHLKSQEELADYVASYNPRSMAEIESYHSRMSFKKIIQALLGQEISEAIVSEPAYFEALERILTPEHFSQLKAWMLVKLANSQASMMSEDLRQLAGQYSLALSGNPSIQNQTKHAYYLTTSYFDMVIGDYYGKTYFGPEARQDVREMVEVMINVYKERLKRNDWLSQATINQAIVKLDALDILVGYPDDYPDVYRAIDIQPDKSLYENTLAMRILFAEDALGKYGEPVDRKKWGMSPDTVNAYFNPAHNHICFPAAILQAPFYSLEQSRSENYGGIGAVIAHEISHAFDNNGAKFDEYGNLNNWWTDEDFEAFETKADAMVKQWDGIEYAGGKVNGTLTVSENIADGGGLTAALEATKRETDGDLRAFFINWARIWRNKARPEYMQLLLTVDVHAPAPLRASVQPRNLDEFHEVFGTQVGDGMYLAPEDRVIIW</sequence>
<evidence type="ECO:0000256" key="1">
    <source>
        <dbReference type="ARBA" id="ARBA00001947"/>
    </source>
</evidence>
<organism evidence="10 11">
    <name type="scientific">Suicoccus acidiformans</name>
    <dbReference type="NCBI Taxonomy" id="2036206"/>
    <lineage>
        <taxon>Bacteria</taxon>
        <taxon>Bacillati</taxon>
        <taxon>Bacillota</taxon>
        <taxon>Bacilli</taxon>
        <taxon>Lactobacillales</taxon>
        <taxon>Aerococcaceae</taxon>
        <taxon>Suicoccus</taxon>
    </lineage>
</organism>
<dbReference type="Proteomes" id="UP000263232">
    <property type="component" value="Chromosome"/>
</dbReference>
<dbReference type="SUPFAM" id="SSF55486">
    <property type="entry name" value="Metalloproteases ('zincins'), catalytic domain"/>
    <property type="match status" value="1"/>
</dbReference>
<dbReference type="RefSeq" id="WP_118989500.1">
    <property type="nucleotide sequence ID" value="NZ_CP023434.1"/>
</dbReference>
<feature type="domain" description="Peptidase M13 N-terminal" evidence="9">
    <location>
        <begin position="10"/>
        <end position="387"/>
    </location>
</feature>
<proteinExistence type="inferred from homology"/>
<name>A0A347WHL9_9LACT</name>
<keyword evidence="3" id="KW-0645">Protease</keyword>
<evidence type="ECO:0000313" key="10">
    <source>
        <dbReference type="EMBL" id="AXY24576.1"/>
    </source>
</evidence>
<dbReference type="Pfam" id="PF01431">
    <property type="entry name" value="Peptidase_M13"/>
    <property type="match status" value="1"/>
</dbReference>
<dbReference type="Gene3D" id="3.40.390.10">
    <property type="entry name" value="Collagenase (Catalytic Domain)"/>
    <property type="match status" value="1"/>
</dbReference>
<dbReference type="KEGG" id="abae:CL176_00225"/>
<evidence type="ECO:0000256" key="2">
    <source>
        <dbReference type="ARBA" id="ARBA00007357"/>
    </source>
</evidence>
<keyword evidence="5" id="KW-0378">Hydrolase</keyword>
<dbReference type="OrthoDB" id="9775677at2"/>
<dbReference type="Pfam" id="PF05649">
    <property type="entry name" value="Peptidase_M13_N"/>
    <property type="match status" value="1"/>
</dbReference>
<evidence type="ECO:0000313" key="11">
    <source>
        <dbReference type="Proteomes" id="UP000263232"/>
    </source>
</evidence>
<dbReference type="PROSITE" id="PS51885">
    <property type="entry name" value="NEPRILYSIN"/>
    <property type="match status" value="1"/>
</dbReference>
<evidence type="ECO:0000256" key="7">
    <source>
        <dbReference type="ARBA" id="ARBA00023049"/>
    </source>
</evidence>
<keyword evidence="11" id="KW-1185">Reference proteome</keyword>
<reference evidence="10 11" key="1">
    <citation type="submission" date="2017-09" db="EMBL/GenBank/DDBJ databases">
        <title>Complete genome sequence of Oxytococcus suis strain ZY16052.</title>
        <authorList>
            <person name="Li F."/>
        </authorList>
    </citation>
    <scope>NUCLEOTIDE SEQUENCE [LARGE SCALE GENOMIC DNA]</scope>
    <source>
        <strain evidence="10 11">ZY16052</strain>
    </source>
</reference>
<dbReference type="GO" id="GO:0004222">
    <property type="term" value="F:metalloendopeptidase activity"/>
    <property type="evidence" value="ECO:0007669"/>
    <property type="project" value="InterPro"/>
</dbReference>
<dbReference type="CDD" id="cd08662">
    <property type="entry name" value="M13"/>
    <property type="match status" value="1"/>
</dbReference>
<dbReference type="AlphaFoldDB" id="A0A347WHL9"/>
<keyword evidence="7" id="KW-0482">Metalloprotease</keyword>
<dbReference type="InterPro" id="IPR042089">
    <property type="entry name" value="Peptidase_M13_dom_2"/>
</dbReference>
<dbReference type="InterPro" id="IPR018497">
    <property type="entry name" value="Peptidase_M13_C"/>
</dbReference>
<dbReference type="PANTHER" id="PTHR11733">
    <property type="entry name" value="ZINC METALLOPROTEASE FAMILY M13 NEPRILYSIN-RELATED"/>
    <property type="match status" value="1"/>
</dbReference>
<comment type="cofactor">
    <cofactor evidence="1">
        <name>Zn(2+)</name>
        <dbReference type="ChEBI" id="CHEBI:29105"/>
    </cofactor>
</comment>
<dbReference type="InterPro" id="IPR000718">
    <property type="entry name" value="Peptidase_M13"/>
</dbReference>
<protein>
    <submittedName>
        <fullName evidence="10">Peptidase M13</fullName>
    </submittedName>
</protein>
<gene>
    <name evidence="10" type="ORF">CL176_00225</name>
</gene>
<evidence type="ECO:0000256" key="3">
    <source>
        <dbReference type="ARBA" id="ARBA00022670"/>
    </source>
</evidence>
<evidence type="ECO:0000256" key="6">
    <source>
        <dbReference type="ARBA" id="ARBA00022833"/>
    </source>
</evidence>
<dbReference type="EMBL" id="CP023434">
    <property type="protein sequence ID" value="AXY24576.1"/>
    <property type="molecule type" value="Genomic_DNA"/>
</dbReference>
<dbReference type="InterPro" id="IPR008753">
    <property type="entry name" value="Peptidase_M13_N"/>
</dbReference>
<accession>A0A347WHL9</accession>
<keyword evidence="6" id="KW-0862">Zinc</keyword>
<evidence type="ECO:0000259" key="9">
    <source>
        <dbReference type="Pfam" id="PF05649"/>
    </source>
</evidence>
<feature type="domain" description="Peptidase M13 C-terminal" evidence="8">
    <location>
        <begin position="441"/>
        <end position="631"/>
    </location>
</feature>